<dbReference type="InterPro" id="IPR024757">
    <property type="entry name" value="FtsZ_C"/>
</dbReference>
<dbReference type="InterPro" id="IPR008280">
    <property type="entry name" value="Tub_FtsZ_C"/>
</dbReference>
<dbReference type="GO" id="GO:0051258">
    <property type="term" value="P:protein polymerization"/>
    <property type="evidence" value="ECO:0007669"/>
    <property type="project" value="UniProtKB-UniRule"/>
</dbReference>
<keyword evidence="5 8" id="KW-0342">GTP-binding</keyword>
<dbReference type="Pfam" id="PF00091">
    <property type="entry name" value="Tubulin"/>
    <property type="match status" value="1"/>
</dbReference>
<dbReference type="GO" id="GO:0005737">
    <property type="term" value="C:cytoplasm"/>
    <property type="evidence" value="ECO:0007669"/>
    <property type="project" value="UniProtKB-SubCell"/>
</dbReference>
<dbReference type="GO" id="GO:0043093">
    <property type="term" value="P:FtsZ-dependent cytokinesis"/>
    <property type="evidence" value="ECO:0007669"/>
    <property type="project" value="UniProtKB-UniRule"/>
</dbReference>
<evidence type="ECO:0000256" key="10">
    <source>
        <dbReference type="RuleBase" id="RU000631"/>
    </source>
</evidence>
<gene>
    <name evidence="8" type="primary">ftsZ</name>
    <name evidence="13" type="ORF">C0187_06365</name>
</gene>
<sequence length="376" mass="39762">MFEFDEIMTGAVIKVVGVGGAGGNAINNMINAGITNVEFIAANTDAQALAANLAPIKIQLGSKLTRGLGAGGNPEVGRKAAIEEQEAIEDALRGADLVFITAGMGGGTGTGAAPVIASIAKDLGALTVAVVSKPFYWEGKRRTEYAEQGLKFLKEHVDTYIVVPNDKLLDVIDKNTPFKEAFRIADDVLRQGVQGISDTINSNGYVNVDFADIRTILSSKGMALMGIGVASGDNRDQDAARKALSSPLLVDSSIKGAEAILLNITGGNDITMTEVSNIAGIVYESAGEDAAIYKGVVIDPDMEGYIKVTIVATGLGKAKEAKAVNINEYIQPKAQAIDNTVKKIQQIKKRDLGLKTLDDYDDEEINIPTYIRNQAD</sequence>
<dbReference type="InterPro" id="IPR018316">
    <property type="entry name" value="Tubulin/FtsZ_2-layer-sand-dom"/>
</dbReference>
<keyword evidence="7 8" id="KW-0131">Cell cycle</keyword>
<comment type="caution">
    <text evidence="13">The sequence shown here is derived from an EMBL/GenBank/DDBJ whole genome shotgun (WGS) entry which is preliminary data.</text>
</comment>
<comment type="function">
    <text evidence="8 10">Essential cell division protein that forms a contractile ring structure (Z ring) at the future cell division site. The regulation of the ring assembly controls the timing and the location of cell division. One of the functions of the FtsZ ring is to recruit other cell division proteins to the septum to produce a new cell wall between the dividing cells. Binds GTP and shows GTPase activity.</text>
</comment>
<name>A0A2J6WH99_9BACT</name>
<feature type="domain" description="Tubulin/FtsZ 2-layer sandwich" evidence="12">
    <location>
        <begin position="206"/>
        <end position="324"/>
    </location>
</feature>
<comment type="subcellular location">
    <subcellularLocation>
        <location evidence="8">Cytoplasm</location>
    </subcellularLocation>
    <text evidence="8">Assembles at midcell at the inner surface of the cytoplasmic membrane.</text>
</comment>
<evidence type="ECO:0000256" key="7">
    <source>
        <dbReference type="ARBA" id="ARBA00023306"/>
    </source>
</evidence>
<dbReference type="InterPro" id="IPR037103">
    <property type="entry name" value="Tubulin/FtsZ-like_C"/>
</dbReference>
<dbReference type="PANTHER" id="PTHR30314:SF3">
    <property type="entry name" value="MITOCHONDRIAL DIVISION PROTEIN FSZA"/>
    <property type="match status" value="1"/>
</dbReference>
<evidence type="ECO:0000313" key="13">
    <source>
        <dbReference type="EMBL" id="PMP69763.1"/>
    </source>
</evidence>
<dbReference type="Gene3D" id="3.40.50.1440">
    <property type="entry name" value="Tubulin/FtsZ, GTPase domain"/>
    <property type="match status" value="1"/>
</dbReference>
<evidence type="ECO:0000256" key="8">
    <source>
        <dbReference type="HAMAP-Rule" id="MF_00909"/>
    </source>
</evidence>
<dbReference type="RefSeq" id="WP_424606092.1">
    <property type="nucleotide sequence ID" value="NZ_JBNAVA010000011.1"/>
</dbReference>
<feature type="binding site" evidence="8">
    <location>
        <begin position="107"/>
        <end position="109"/>
    </location>
    <ligand>
        <name>GTP</name>
        <dbReference type="ChEBI" id="CHEBI:37565"/>
    </ligand>
</feature>
<feature type="binding site" evidence="8">
    <location>
        <begin position="20"/>
        <end position="24"/>
    </location>
    <ligand>
        <name>GTP</name>
        <dbReference type="ChEBI" id="CHEBI:37565"/>
    </ligand>
</feature>
<feature type="binding site" evidence="8">
    <location>
        <position position="142"/>
    </location>
    <ligand>
        <name>GTP</name>
        <dbReference type="ChEBI" id="CHEBI:37565"/>
    </ligand>
</feature>
<evidence type="ECO:0000256" key="2">
    <source>
        <dbReference type="ARBA" id="ARBA00022490"/>
    </source>
</evidence>
<dbReference type="GO" id="GO:0032153">
    <property type="term" value="C:cell division site"/>
    <property type="evidence" value="ECO:0007669"/>
    <property type="project" value="UniProtKB-UniRule"/>
</dbReference>
<dbReference type="InterPro" id="IPR003008">
    <property type="entry name" value="Tubulin_FtsZ_GTPase"/>
</dbReference>
<protein>
    <recommendedName>
        <fullName evidence="8 9">Cell division protein FtsZ</fullName>
    </recommendedName>
</protein>
<evidence type="ECO:0000256" key="5">
    <source>
        <dbReference type="ARBA" id="ARBA00023134"/>
    </source>
</evidence>
<feature type="binding site" evidence="8">
    <location>
        <position position="138"/>
    </location>
    <ligand>
        <name>GTP</name>
        <dbReference type="ChEBI" id="CHEBI:37565"/>
    </ligand>
</feature>
<dbReference type="PROSITE" id="PS01135">
    <property type="entry name" value="FTSZ_2"/>
    <property type="match status" value="1"/>
</dbReference>
<dbReference type="InterPro" id="IPR045061">
    <property type="entry name" value="FtsZ/CetZ"/>
</dbReference>
<organism evidence="13 14">
    <name type="scientific">Calditerrivibrio nitroreducens</name>
    <dbReference type="NCBI Taxonomy" id="477976"/>
    <lineage>
        <taxon>Bacteria</taxon>
        <taxon>Pseudomonadati</taxon>
        <taxon>Deferribacterota</taxon>
        <taxon>Deferribacteres</taxon>
        <taxon>Deferribacterales</taxon>
        <taxon>Calditerrivibrionaceae</taxon>
    </lineage>
</organism>
<dbReference type="SMART" id="SM00865">
    <property type="entry name" value="Tubulin_C"/>
    <property type="match status" value="1"/>
</dbReference>
<proteinExistence type="inferred from homology"/>
<dbReference type="PANTHER" id="PTHR30314">
    <property type="entry name" value="CELL DIVISION PROTEIN FTSZ-RELATED"/>
    <property type="match status" value="1"/>
</dbReference>
<dbReference type="Gene3D" id="3.30.1330.20">
    <property type="entry name" value="Tubulin/FtsZ, C-terminal domain"/>
    <property type="match status" value="1"/>
</dbReference>
<dbReference type="SUPFAM" id="SSF52490">
    <property type="entry name" value="Tubulin nucleotide-binding domain-like"/>
    <property type="match status" value="1"/>
</dbReference>
<dbReference type="PRINTS" id="PR00423">
    <property type="entry name" value="CELLDVISFTSZ"/>
</dbReference>
<feature type="domain" description="Tubulin/FtsZ GTPase" evidence="11">
    <location>
        <begin position="12"/>
        <end position="204"/>
    </location>
</feature>
<dbReference type="SMART" id="SM00864">
    <property type="entry name" value="Tubulin"/>
    <property type="match status" value="1"/>
</dbReference>
<dbReference type="EMBL" id="PNIN01000063">
    <property type="protein sequence ID" value="PMP69763.1"/>
    <property type="molecule type" value="Genomic_DNA"/>
</dbReference>
<evidence type="ECO:0000313" key="14">
    <source>
        <dbReference type="Proteomes" id="UP000242881"/>
    </source>
</evidence>
<comment type="similarity">
    <text evidence="1 8 10">Belongs to the FtsZ family.</text>
</comment>
<evidence type="ECO:0000256" key="4">
    <source>
        <dbReference type="ARBA" id="ARBA00022741"/>
    </source>
</evidence>
<dbReference type="Pfam" id="PF12327">
    <property type="entry name" value="FtsZ_C"/>
    <property type="match status" value="1"/>
</dbReference>
<comment type="subunit">
    <text evidence="8">Homodimer. Polymerizes to form a dynamic ring structure in a strictly GTP-dependent manner. Interacts directly with several other division proteins.</text>
</comment>
<dbReference type="GO" id="GO:0000917">
    <property type="term" value="P:division septum assembly"/>
    <property type="evidence" value="ECO:0007669"/>
    <property type="project" value="UniProtKB-KW"/>
</dbReference>
<dbReference type="InterPro" id="IPR020805">
    <property type="entry name" value="Cell_div_FtsZ_CS"/>
</dbReference>
<evidence type="ECO:0000259" key="12">
    <source>
        <dbReference type="SMART" id="SM00865"/>
    </source>
</evidence>
<dbReference type="GO" id="GO:0005525">
    <property type="term" value="F:GTP binding"/>
    <property type="evidence" value="ECO:0007669"/>
    <property type="project" value="UniProtKB-UniRule"/>
</dbReference>
<dbReference type="SUPFAM" id="SSF55307">
    <property type="entry name" value="Tubulin C-terminal domain-like"/>
    <property type="match status" value="1"/>
</dbReference>
<dbReference type="InterPro" id="IPR036525">
    <property type="entry name" value="Tubulin/FtsZ_GTPase_sf"/>
</dbReference>
<evidence type="ECO:0000256" key="9">
    <source>
        <dbReference type="NCBIfam" id="TIGR00065"/>
    </source>
</evidence>
<dbReference type="Proteomes" id="UP000242881">
    <property type="component" value="Unassembled WGS sequence"/>
</dbReference>
<keyword evidence="6 8" id="KW-0717">Septation</keyword>
<dbReference type="GO" id="GO:0003924">
    <property type="term" value="F:GTPase activity"/>
    <property type="evidence" value="ECO:0007669"/>
    <property type="project" value="UniProtKB-UniRule"/>
</dbReference>
<evidence type="ECO:0000256" key="6">
    <source>
        <dbReference type="ARBA" id="ARBA00023210"/>
    </source>
</evidence>
<dbReference type="InterPro" id="IPR000158">
    <property type="entry name" value="Cell_div_FtsZ"/>
</dbReference>
<keyword evidence="2 8" id="KW-0963">Cytoplasm</keyword>
<keyword evidence="4 8" id="KW-0547">Nucleotide-binding</keyword>
<dbReference type="NCBIfam" id="TIGR00065">
    <property type="entry name" value="ftsZ"/>
    <property type="match status" value="1"/>
</dbReference>
<dbReference type="CDD" id="cd02201">
    <property type="entry name" value="FtsZ_type1"/>
    <property type="match status" value="1"/>
</dbReference>
<evidence type="ECO:0000256" key="3">
    <source>
        <dbReference type="ARBA" id="ARBA00022618"/>
    </source>
</evidence>
<dbReference type="AlphaFoldDB" id="A0A2J6WH99"/>
<keyword evidence="3 8" id="KW-0132">Cell division</keyword>
<dbReference type="HAMAP" id="MF_00909">
    <property type="entry name" value="FtsZ"/>
    <property type="match status" value="1"/>
</dbReference>
<reference evidence="13 14" key="1">
    <citation type="submission" date="2018-01" db="EMBL/GenBank/DDBJ databases">
        <title>Metagenomic assembled genomes from two thermal pools in the Uzon Caldera, Kamchatka, Russia.</title>
        <authorList>
            <person name="Wilkins L."/>
            <person name="Ettinger C."/>
        </authorList>
    </citation>
    <scope>NUCLEOTIDE SEQUENCE [LARGE SCALE GENOMIC DNA]</scope>
    <source>
        <strain evidence="13">ZAV-05</strain>
    </source>
</reference>
<accession>A0A2J6WH99</accession>
<evidence type="ECO:0000259" key="11">
    <source>
        <dbReference type="SMART" id="SM00864"/>
    </source>
</evidence>
<dbReference type="FunFam" id="3.40.50.1440:FF:000023">
    <property type="entry name" value="Cell division protein FtsZ"/>
    <property type="match status" value="1"/>
</dbReference>
<feature type="binding site" evidence="8">
    <location>
        <position position="186"/>
    </location>
    <ligand>
        <name>GTP</name>
        <dbReference type="ChEBI" id="CHEBI:37565"/>
    </ligand>
</feature>
<evidence type="ECO:0000256" key="1">
    <source>
        <dbReference type="ARBA" id="ARBA00009690"/>
    </source>
</evidence>
<dbReference type="PROSITE" id="PS01134">
    <property type="entry name" value="FTSZ_1"/>
    <property type="match status" value="1"/>
</dbReference>